<feature type="domain" description="PD-(D/E)XK endonuclease-like" evidence="1">
    <location>
        <begin position="24"/>
        <end position="167"/>
    </location>
</feature>
<feature type="non-terminal residue" evidence="2">
    <location>
        <position position="1"/>
    </location>
</feature>
<accession>A0A0F8YFH9</accession>
<dbReference type="Pfam" id="PF12705">
    <property type="entry name" value="PDDEXK_1"/>
    <property type="match status" value="1"/>
</dbReference>
<sequence>KGGDEKLDLLAENALVAEGRDAGEKGKLMRLIDSILKSDFWQRIMKAEKRYFEIPFSIKTDSSALVVDEWEEKGEKGALAKKEERGSTKYDEISEREKLPIILTGAIDLAFFEKDGWVIADYKTDEVGEGLEKFVKYYGSQVELYSKYWEEITKQKVKEAGLYFTSLDKWVKIYPNMQI</sequence>
<proteinExistence type="predicted"/>
<dbReference type="EMBL" id="LAZR01053677">
    <property type="protein sequence ID" value="KKK80228.1"/>
    <property type="molecule type" value="Genomic_DNA"/>
</dbReference>
<name>A0A0F8YFH9_9ZZZZ</name>
<comment type="caution">
    <text evidence="2">The sequence shown here is derived from an EMBL/GenBank/DDBJ whole genome shotgun (WGS) entry which is preliminary data.</text>
</comment>
<reference evidence="2" key="1">
    <citation type="journal article" date="2015" name="Nature">
        <title>Complex archaea that bridge the gap between prokaryotes and eukaryotes.</title>
        <authorList>
            <person name="Spang A."/>
            <person name="Saw J.H."/>
            <person name="Jorgensen S.L."/>
            <person name="Zaremba-Niedzwiedzka K."/>
            <person name="Martijn J."/>
            <person name="Lind A.E."/>
            <person name="van Eijk R."/>
            <person name="Schleper C."/>
            <person name="Guy L."/>
            <person name="Ettema T.J."/>
        </authorList>
    </citation>
    <scope>NUCLEOTIDE SEQUENCE</scope>
</reference>
<dbReference type="Gene3D" id="3.90.320.10">
    <property type="match status" value="1"/>
</dbReference>
<gene>
    <name evidence="2" type="ORF">LCGC14_2825600</name>
</gene>
<dbReference type="AlphaFoldDB" id="A0A0F8YFH9"/>
<dbReference type="InterPro" id="IPR038726">
    <property type="entry name" value="PDDEXK_AddAB-type"/>
</dbReference>
<dbReference type="InterPro" id="IPR011604">
    <property type="entry name" value="PDDEXK-like_dom_sf"/>
</dbReference>
<dbReference type="InterPro" id="IPR011335">
    <property type="entry name" value="Restrct_endonuc-II-like"/>
</dbReference>
<evidence type="ECO:0000313" key="2">
    <source>
        <dbReference type="EMBL" id="KKK80228.1"/>
    </source>
</evidence>
<organism evidence="2">
    <name type="scientific">marine sediment metagenome</name>
    <dbReference type="NCBI Taxonomy" id="412755"/>
    <lineage>
        <taxon>unclassified sequences</taxon>
        <taxon>metagenomes</taxon>
        <taxon>ecological metagenomes</taxon>
    </lineage>
</organism>
<dbReference type="SUPFAM" id="SSF52980">
    <property type="entry name" value="Restriction endonuclease-like"/>
    <property type="match status" value="1"/>
</dbReference>
<protein>
    <recommendedName>
        <fullName evidence="1">PD-(D/E)XK endonuclease-like domain-containing protein</fullName>
    </recommendedName>
</protein>
<evidence type="ECO:0000259" key="1">
    <source>
        <dbReference type="Pfam" id="PF12705"/>
    </source>
</evidence>